<dbReference type="GO" id="GO:0016740">
    <property type="term" value="F:transferase activity"/>
    <property type="evidence" value="ECO:0007669"/>
    <property type="project" value="UniProtKB-KW"/>
</dbReference>
<feature type="transmembrane region" description="Helical" evidence="2">
    <location>
        <begin position="352"/>
        <end position="376"/>
    </location>
</feature>
<evidence type="ECO:0000259" key="3">
    <source>
        <dbReference type="Pfam" id="PF01757"/>
    </source>
</evidence>
<dbReference type="PROSITE" id="PS50088">
    <property type="entry name" value="ANK_REPEAT"/>
    <property type="match status" value="2"/>
</dbReference>
<accession>A0ABX5XNX5</accession>
<dbReference type="InterPro" id="IPR050623">
    <property type="entry name" value="Glucan_succinyl_AcylTrfase"/>
</dbReference>
<keyword evidence="2" id="KW-1133">Transmembrane helix</keyword>
<dbReference type="RefSeq" id="WP_145208137.1">
    <property type="nucleotide sequence ID" value="NZ_CP036432.1"/>
</dbReference>
<dbReference type="EC" id="2.1.-.-" evidence="4"/>
<organism evidence="4 5">
    <name type="scientific">Stieleria magnilauensis</name>
    <dbReference type="NCBI Taxonomy" id="2527963"/>
    <lineage>
        <taxon>Bacteria</taxon>
        <taxon>Pseudomonadati</taxon>
        <taxon>Planctomycetota</taxon>
        <taxon>Planctomycetia</taxon>
        <taxon>Pirellulales</taxon>
        <taxon>Pirellulaceae</taxon>
        <taxon>Stieleria</taxon>
    </lineage>
</organism>
<dbReference type="InterPro" id="IPR002656">
    <property type="entry name" value="Acyl_transf_3_dom"/>
</dbReference>
<feature type="transmembrane region" description="Helical" evidence="2">
    <location>
        <begin position="525"/>
        <end position="544"/>
    </location>
</feature>
<feature type="domain" description="Acyltransferase 3" evidence="3">
    <location>
        <begin position="37"/>
        <end position="139"/>
    </location>
</feature>
<keyword evidence="1" id="KW-0040">ANK repeat</keyword>
<dbReference type="PROSITE" id="PS50297">
    <property type="entry name" value="ANK_REP_REGION"/>
    <property type="match status" value="2"/>
</dbReference>
<feature type="transmembrane region" description="Helical" evidence="2">
    <location>
        <begin position="460"/>
        <end position="481"/>
    </location>
</feature>
<keyword evidence="5" id="KW-1185">Reference proteome</keyword>
<evidence type="ECO:0000313" key="5">
    <source>
        <dbReference type="Proteomes" id="UP000318081"/>
    </source>
</evidence>
<feature type="transmembrane region" description="Helical" evidence="2">
    <location>
        <begin position="44"/>
        <end position="64"/>
    </location>
</feature>
<feature type="repeat" description="ANK" evidence="1">
    <location>
        <begin position="215"/>
        <end position="247"/>
    </location>
</feature>
<dbReference type="EMBL" id="CP036432">
    <property type="protein sequence ID" value="QDV82336.1"/>
    <property type="molecule type" value="Genomic_DNA"/>
</dbReference>
<dbReference type="Gene3D" id="1.25.40.20">
    <property type="entry name" value="Ankyrin repeat-containing domain"/>
    <property type="match status" value="1"/>
</dbReference>
<gene>
    <name evidence="4" type="primary">mdoC_2</name>
    <name evidence="4" type="ORF">TBK1r_12650</name>
</gene>
<dbReference type="Pfam" id="PF01757">
    <property type="entry name" value="Acyl_transf_3"/>
    <property type="match status" value="2"/>
</dbReference>
<evidence type="ECO:0000313" key="4">
    <source>
        <dbReference type="EMBL" id="QDV82336.1"/>
    </source>
</evidence>
<dbReference type="PANTHER" id="PTHR36927">
    <property type="entry name" value="BLR4337 PROTEIN"/>
    <property type="match status" value="1"/>
</dbReference>
<dbReference type="InterPro" id="IPR002110">
    <property type="entry name" value="Ankyrin_rpt"/>
</dbReference>
<feature type="transmembrane region" description="Helical" evidence="2">
    <location>
        <begin position="423"/>
        <end position="440"/>
    </location>
</feature>
<feature type="transmembrane region" description="Helical" evidence="2">
    <location>
        <begin position="118"/>
        <end position="140"/>
    </location>
</feature>
<keyword evidence="2" id="KW-0472">Membrane</keyword>
<proteinExistence type="predicted"/>
<feature type="transmembrane region" description="Helical" evidence="2">
    <location>
        <begin position="76"/>
        <end position="97"/>
    </location>
</feature>
<keyword evidence="4" id="KW-0808">Transferase</keyword>
<dbReference type="SMART" id="SM00248">
    <property type="entry name" value="ANK"/>
    <property type="match status" value="2"/>
</dbReference>
<sequence length="565" mass="61698">MSPTLDTAVITDPLEDTSGSAGAAAAPTTEPTIKRRHDLDALRAIAMLLGIVLHAALSFSPIPWPVKDSQTGESYSVLFAVLHGFRMPLFFMLSGFFTAMLWRKRGLGGLIKQRLKRIALPLFLGCLTIVPSMWAVSAFVSRPSSTGTQNAAAWEAVVAGETDRVRAAIENDQLGVDAVSQDGASLLTVAVFLGHTEMVEMLLDKGADVDQRNSDQGTALHSAAFIGRAEEAVLLLRAGADADASDANGQTPKTLLKTDFGTTNFIATSFGLPLDEQTLKAGRADIAKQFGVRDYLGSGSGTAAGPGWETIESLLFQFPVFMHLWFLWFLCWLIAAFLIYAPLADALKLRKLPAWLVCSPVSLLWLIPLTMLPLSYMNPVSFGADPSIGLLPLPSVLAYYAVFFFFGALYWDIDDTEHRLGREWAISLSVALIVVFPIGLDWVSGTLGIVPSLQDPTLNSLAAIMLQALFAWLMIFGSIGLCRRLMSQESRTMRYISDSSYWLYLAHLPLVLLAQWFVRDSTLPAFVKFSGITIVISAFLLLTYEYGVRYTIIGRILNGPRKRAA</sequence>
<name>A0ABX5XNX5_9BACT</name>
<keyword evidence="2" id="KW-0812">Transmembrane</keyword>
<feature type="domain" description="Acyltransferase 3" evidence="3">
    <location>
        <begin position="314"/>
        <end position="540"/>
    </location>
</feature>
<reference evidence="4 5" key="1">
    <citation type="submission" date="2019-02" db="EMBL/GenBank/DDBJ databases">
        <title>Deep-cultivation of Planctomycetes and their phenomic and genomic characterization uncovers novel biology.</title>
        <authorList>
            <person name="Wiegand S."/>
            <person name="Jogler M."/>
            <person name="Boedeker C."/>
            <person name="Pinto D."/>
            <person name="Vollmers J."/>
            <person name="Rivas-Marin E."/>
            <person name="Kohn T."/>
            <person name="Peeters S.H."/>
            <person name="Heuer A."/>
            <person name="Rast P."/>
            <person name="Oberbeckmann S."/>
            <person name="Bunk B."/>
            <person name="Jeske O."/>
            <person name="Meyerdierks A."/>
            <person name="Storesund J.E."/>
            <person name="Kallscheuer N."/>
            <person name="Luecker S."/>
            <person name="Lage O.M."/>
            <person name="Pohl T."/>
            <person name="Merkel B.J."/>
            <person name="Hornburger P."/>
            <person name="Mueller R.-W."/>
            <person name="Bruemmer F."/>
            <person name="Labrenz M."/>
            <person name="Spormann A.M."/>
            <person name="Op den Camp H."/>
            <person name="Overmann J."/>
            <person name="Amann R."/>
            <person name="Jetten M.S.M."/>
            <person name="Mascher T."/>
            <person name="Medema M.H."/>
            <person name="Devos D.P."/>
            <person name="Kaster A.-K."/>
            <person name="Ovreas L."/>
            <person name="Rohde M."/>
            <person name="Galperin M.Y."/>
            <person name="Jogler C."/>
        </authorList>
    </citation>
    <scope>NUCLEOTIDE SEQUENCE [LARGE SCALE GENOMIC DNA]</scope>
    <source>
        <strain evidence="4 5">TBK1r</strain>
    </source>
</reference>
<protein>
    <submittedName>
        <fullName evidence="4">Glucans biosynthesis protein C</fullName>
        <ecNumber evidence="4">2.1.-.-</ecNumber>
    </submittedName>
</protein>
<feature type="transmembrane region" description="Helical" evidence="2">
    <location>
        <begin position="320"/>
        <end position="340"/>
    </location>
</feature>
<dbReference type="SUPFAM" id="SSF48403">
    <property type="entry name" value="Ankyrin repeat"/>
    <property type="match status" value="1"/>
</dbReference>
<dbReference type="InterPro" id="IPR036770">
    <property type="entry name" value="Ankyrin_rpt-contain_sf"/>
</dbReference>
<feature type="repeat" description="ANK" evidence="1">
    <location>
        <begin position="182"/>
        <end position="214"/>
    </location>
</feature>
<feature type="transmembrane region" description="Helical" evidence="2">
    <location>
        <begin position="501"/>
        <end position="519"/>
    </location>
</feature>
<evidence type="ECO:0000256" key="1">
    <source>
        <dbReference type="PROSITE-ProRule" id="PRU00023"/>
    </source>
</evidence>
<dbReference type="Proteomes" id="UP000318081">
    <property type="component" value="Chromosome"/>
</dbReference>
<evidence type="ECO:0000256" key="2">
    <source>
        <dbReference type="SAM" id="Phobius"/>
    </source>
</evidence>
<dbReference type="Pfam" id="PF13637">
    <property type="entry name" value="Ank_4"/>
    <property type="match status" value="1"/>
</dbReference>
<feature type="transmembrane region" description="Helical" evidence="2">
    <location>
        <begin position="388"/>
        <end position="411"/>
    </location>
</feature>
<dbReference type="PANTHER" id="PTHR36927:SF1">
    <property type="entry name" value="MDO-LIKE PROTEIN"/>
    <property type="match status" value="1"/>
</dbReference>